<evidence type="ECO:0000256" key="1">
    <source>
        <dbReference type="SAM" id="MobiDB-lite"/>
    </source>
</evidence>
<protein>
    <submittedName>
        <fullName evidence="2">Uncharacterized protein</fullName>
    </submittedName>
</protein>
<keyword evidence="3" id="KW-1185">Reference proteome</keyword>
<dbReference type="Proteomes" id="UP000185511">
    <property type="component" value="Chromosome"/>
</dbReference>
<dbReference type="KEGG" id="acad:UA74_22830"/>
<organism evidence="2 3">
    <name type="scientific">Actinoalloteichus fjordicus</name>
    <dbReference type="NCBI Taxonomy" id="1612552"/>
    <lineage>
        <taxon>Bacteria</taxon>
        <taxon>Bacillati</taxon>
        <taxon>Actinomycetota</taxon>
        <taxon>Actinomycetes</taxon>
        <taxon>Pseudonocardiales</taxon>
        <taxon>Pseudonocardiaceae</taxon>
        <taxon>Actinoalloteichus</taxon>
    </lineage>
</organism>
<feature type="region of interest" description="Disordered" evidence="1">
    <location>
        <begin position="1"/>
        <end position="70"/>
    </location>
</feature>
<evidence type="ECO:0000313" key="2">
    <source>
        <dbReference type="EMBL" id="APU16584.1"/>
    </source>
</evidence>
<sequence>MARRIGRTLGSRPNRIAGSSAGTEARPGSGSATPEQACGPPARPTKADHHRSSANPIAIPPPKPAINTRSPSAIFGAASARVIGMDAEPVFP</sequence>
<name>A0AAC9LGR7_9PSEU</name>
<evidence type="ECO:0000313" key="3">
    <source>
        <dbReference type="Proteomes" id="UP000185511"/>
    </source>
</evidence>
<accession>A0AAC9LGR7</accession>
<dbReference type="AlphaFoldDB" id="A0AAC9LGR7"/>
<dbReference type="EMBL" id="CP016076">
    <property type="protein sequence ID" value="APU16584.1"/>
    <property type="molecule type" value="Genomic_DNA"/>
</dbReference>
<proteinExistence type="predicted"/>
<gene>
    <name evidence="2" type="ORF">UA74_22830</name>
</gene>
<reference evidence="3" key="1">
    <citation type="submission" date="2016-06" db="EMBL/GenBank/DDBJ databases">
        <title>Complete genome sequence of Actinoalloteichus fjordicus DSM 46855 (=ADI127-17), type strain of the new species Actinoalloteichus fjordicus.</title>
        <authorList>
            <person name="Ruckert C."/>
            <person name="Nouioui I."/>
            <person name="Willmese J."/>
            <person name="van Wezel G."/>
            <person name="Klenk H.-P."/>
            <person name="Kalinowski J."/>
            <person name="Zotchev S.B."/>
        </authorList>
    </citation>
    <scope>NUCLEOTIDE SEQUENCE [LARGE SCALE GENOMIC DNA]</scope>
    <source>
        <strain evidence="3">ADI127-7</strain>
    </source>
</reference>